<name>A0A9P9XJ37_9PEZI</name>
<evidence type="ECO:0000313" key="1">
    <source>
        <dbReference type="EMBL" id="KAI3554714.1"/>
    </source>
</evidence>
<gene>
    <name evidence="1" type="ORF">CABS02_05195</name>
</gene>
<dbReference type="EMBL" id="SDAQ01000022">
    <property type="protein sequence ID" value="KAI3554714.1"/>
    <property type="molecule type" value="Genomic_DNA"/>
</dbReference>
<keyword evidence="2" id="KW-1185">Reference proteome</keyword>
<proteinExistence type="predicted"/>
<comment type="caution">
    <text evidence="1">The sequence shown here is derived from an EMBL/GenBank/DDBJ whole genome shotgun (WGS) entry which is preliminary data.</text>
</comment>
<protein>
    <submittedName>
        <fullName evidence="1">Uncharacterized protein</fullName>
    </submittedName>
</protein>
<sequence>MRFFSRRLFSDSTFFLSLLSRLFDDRALGWDCTVPVRGCPSFIRTDQQPEATLADRPSFLLDNSFCIAHFVPPAQGTPSTKLEPHSSFIACSKMTNYHTDWNI</sequence>
<accession>A0A9P9XJ37</accession>
<dbReference type="AlphaFoldDB" id="A0A9P9XJ37"/>
<organism evidence="1 2">
    <name type="scientific">Colletotrichum abscissum</name>
    <dbReference type="NCBI Taxonomy" id="1671311"/>
    <lineage>
        <taxon>Eukaryota</taxon>
        <taxon>Fungi</taxon>
        <taxon>Dikarya</taxon>
        <taxon>Ascomycota</taxon>
        <taxon>Pezizomycotina</taxon>
        <taxon>Sordariomycetes</taxon>
        <taxon>Hypocreomycetidae</taxon>
        <taxon>Glomerellales</taxon>
        <taxon>Glomerellaceae</taxon>
        <taxon>Colletotrichum</taxon>
        <taxon>Colletotrichum acutatum species complex</taxon>
    </lineage>
</organism>
<reference evidence="1" key="1">
    <citation type="submission" date="2019-01" db="EMBL/GenBank/DDBJ databases">
        <title>Colletotrichum abscissum LGMF1257.</title>
        <authorList>
            <person name="Baroncelli R."/>
        </authorList>
    </citation>
    <scope>NUCLEOTIDE SEQUENCE</scope>
    <source>
        <strain evidence="1">Ca142</strain>
    </source>
</reference>
<evidence type="ECO:0000313" key="2">
    <source>
        <dbReference type="Proteomes" id="UP001056436"/>
    </source>
</evidence>
<dbReference type="Proteomes" id="UP001056436">
    <property type="component" value="Unassembled WGS sequence"/>
</dbReference>